<keyword evidence="3 6" id="KW-0378">Hydrolase</keyword>
<dbReference type="HOGENOM" id="CLU_021290_1_1_9"/>
<evidence type="ECO:0000256" key="7">
    <source>
        <dbReference type="SAM" id="Coils"/>
    </source>
</evidence>
<dbReference type="Gene3D" id="1.10.1370.20">
    <property type="entry name" value="Oligoendopeptidase f, C-terminal domain"/>
    <property type="match status" value="1"/>
</dbReference>
<protein>
    <recommendedName>
        <fullName evidence="6">Oligopeptidase F</fullName>
        <ecNumber evidence="6">3.4.24.-</ecNumber>
    </recommendedName>
</protein>
<comment type="cofactor">
    <cofactor evidence="6">
        <name>Zn(2+)</name>
        <dbReference type="ChEBI" id="CHEBI:29105"/>
    </cofactor>
    <text evidence="6">Binds 1 zinc ion.</text>
</comment>
<feature type="domain" description="Oligopeptidase F N-terminal" evidence="9">
    <location>
        <begin position="115"/>
        <end position="181"/>
    </location>
</feature>
<dbReference type="STRING" id="350688.Clos_0658"/>
<evidence type="ECO:0000313" key="10">
    <source>
        <dbReference type="EMBL" id="ABW18218.1"/>
    </source>
</evidence>
<sequence length="605" mass="69913">MGKVLKERKDVEEPLTWDLSAIFQTEEDFNASVKEAESLVLAIEGNYKGRLNSAEIVNQCLDQLRKVTELFHGTATYAYLAVAENQANAENQERNMKLSNKVSELQSRLSFIESEIIALDEKIIEEAIESSKDNSNYLSEIKRSKKHRLHPEVEKALSALSGVLNSPYAIYNRAKLADMDFADFTVEDKNYPLSFVLFENEWEYENDYKIRREAFKAFSSKLQEYKYTIAATYQTQVQKEKVIANLRGFDSVIDSLLFSQKVDKELYHRQIDIILEKLAPHMRRYAKLIKKTHKLDEMTFADLKLVVDPEYEPEISIEESKKYIRDALSVLGEDYLEMIERAYNERWIDFVQNKGKSTGAFCSSPYGKHPYILISWTNRMREVFVLAHELGHAGHFYLAQQNQNIFDTRPSTYFIEAPSTMNEMLMANYLIKTNDDPRFRRWVLSSMISRTYYHNFVTHLLEAAYQREVYKLIDKGESVQAGKLSSIKREVLEKFWGEDVIINEGAELTWMRQPHYYMGLYPYTYSAGLTVATEVSKRILKEGSPAIEDWRTVLKAGGTKTPVELAKMAGVDITTEKPLLDTVAYIGSIINEIIALTEQIENHNQ</sequence>
<keyword evidence="1 6" id="KW-0645">Protease</keyword>
<reference evidence="11" key="1">
    <citation type="submission" date="2007-10" db="EMBL/GenBank/DDBJ databases">
        <title>Complete genome of Alkaliphilus oremlandii OhILAs.</title>
        <authorList>
            <person name="Copeland A."/>
            <person name="Lucas S."/>
            <person name="Lapidus A."/>
            <person name="Barry K."/>
            <person name="Detter J.C."/>
            <person name="Glavina del Rio T."/>
            <person name="Hammon N."/>
            <person name="Israni S."/>
            <person name="Dalin E."/>
            <person name="Tice H."/>
            <person name="Pitluck S."/>
            <person name="Chain P."/>
            <person name="Malfatti S."/>
            <person name="Shin M."/>
            <person name="Vergez L."/>
            <person name="Schmutz J."/>
            <person name="Larimer F."/>
            <person name="Land M."/>
            <person name="Hauser L."/>
            <person name="Kyrpides N."/>
            <person name="Mikhailova N."/>
            <person name="Stolz J.F."/>
            <person name="Dawson A."/>
            <person name="Fisher E."/>
            <person name="Crable B."/>
            <person name="Perera E."/>
            <person name="Lisak J."/>
            <person name="Ranganathan M."/>
            <person name="Basu P."/>
            <person name="Richardson P."/>
        </authorList>
    </citation>
    <scope>NUCLEOTIDE SEQUENCE [LARGE SCALE GENOMIC DNA]</scope>
    <source>
        <strain evidence="11">OhILAs</strain>
    </source>
</reference>
<dbReference type="InterPro" id="IPR042088">
    <property type="entry name" value="OligoPept_F_C"/>
</dbReference>
<keyword evidence="4 6" id="KW-0862">Zinc</keyword>
<evidence type="ECO:0000259" key="9">
    <source>
        <dbReference type="Pfam" id="PF08439"/>
    </source>
</evidence>
<dbReference type="OrthoDB" id="9766487at2"/>
<dbReference type="RefSeq" id="WP_012158532.1">
    <property type="nucleotide sequence ID" value="NC_009922.1"/>
</dbReference>
<dbReference type="CDD" id="cd09609">
    <property type="entry name" value="M3B_PepF"/>
    <property type="match status" value="1"/>
</dbReference>
<feature type="domain" description="Peptidase M3A/M3B catalytic" evidence="8">
    <location>
        <begin position="204"/>
        <end position="583"/>
    </location>
</feature>
<dbReference type="Gene3D" id="1.20.140.70">
    <property type="entry name" value="Oligopeptidase f, N-terminal domain"/>
    <property type="match status" value="1"/>
</dbReference>
<dbReference type="InterPro" id="IPR013647">
    <property type="entry name" value="OligopepF_N_dom"/>
</dbReference>
<dbReference type="EMBL" id="CP000853">
    <property type="protein sequence ID" value="ABW18218.1"/>
    <property type="molecule type" value="Genomic_DNA"/>
</dbReference>
<dbReference type="InterPro" id="IPR004438">
    <property type="entry name" value="Peptidase_M3B"/>
</dbReference>
<dbReference type="Proteomes" id="UP000000269">
    <property type="component" value="Chromosome"/>
</dbReference>
<dbReference type="KEGG" id="aoe:Clos_0658"/>
<evidence type="ECO:0000259" key="8">
    <source>
        <dbReference type="Pfam" id="PF01432"/>
    </source>
</evidence>
<dbReference type="Pfam" id="PF01432">
    <property type="entry name" value="Peptidase_M3"/>
    <property type="match status" value="1"/>
</dbReference>
<feature type="coiled-coil region" evidence="7">
    <location>
        <begin position="88"/>
        <end position="122"/>
    </location>
</feature>
<evidence type="ECO:0000256" key="5">
    <source>
        <dbReference type="ARBA" id="ARBA00023049"/>
    </source>
</evidence>
<name>A8MM51_ALKOO</name>
<dbReference type="AlphaFoldDB" id="A8MM51"/>
<evidence type="ECO:0000256" key="6">
    <source>
        <dbReference type="RuleBase" id="RU368091"/>
    </source>
</evidence>
<evidence type="ECO:0000256" key="4">
    <source>
        <dbReference type="ARBA" id="ARBA00022833"/>
    </source>
</evidence>
<comment type="function">
    <text evidence="6">Has oligopeptidase activity and degrades a variety of small bioactive peptides.</text>
</comment>
<dbReference type="SUPFAM" id="SSF55486">
    <property type="entry name" value="Metalloproteases ('zincins'), catalytic domain"/>
    <property type="match status" value="1"/>
</dbReference>
<dbReference type="NCBIfam" id="TIGR00181">
    <property type="entry name" value="pepF"/>
    <property type="match status" value="1"/>
</dbReference>
<evidence type="ECO:0000256" key="3">
    <source>
        <dbReference type="ARBA" id="ARBA00022801"/>
    </source>
</evidence>
<evidence type="ECO:0000256" key="2">
    <source>
        <dbReference type="ARBA" id="ARBA00022723"/>
    </source>
</evidence>
<accession>A8MM51</accession>
<dbReference type="GO" id="GO:0006518">
    <property type="term" value="P:peptide metabolic process"/>
    <property type="evidence" value="ECO:0007669"/>
    <property type="project" value="TreeGrafter"/>
</dbReference>
<keyword evidence="2 6" id="KW-0479">Metal-binding</keyword>
<dbReference type="PANTHER" id="PTHR11804:SF45">
    <property type="entry name" value="SIMILAR TO OLIGOENDOPEPTIDASE"/>
    <property type="match status" value="1"/>
</dbReference>
<evidence type="ECO:0000313" key="11">
    <source>
        <dbReference type="Proteomes" id="UP000000269"/>
    </source>
</evidence>
<keyword evidence="7" id="KW-0175">Coiled coil</keyword>
<keyword evidence="5 6" id="KW-0482">Metalloprotease</keyword>
<gene>
    <name evidence="10" type="ordered locus">Clos_0658</name>
</gene>
<dbReference type="InterPro" id="IPR045090">
    <property type="entry name" value="Pept_M3A_M3B"/>
</dbReference>
<dbReference type="PANTHER" id="PTHR11804">
    <property type="entry name" value="PROTEASE M3 THIMET OLIGOPEPTIDASE-RELATED"/>
    <property type="match status" value="1"/>
</dbReference>
<comment type="similarity">
    <text evidence="6">Belongs to the peptidase M3B family.</text>
</comment>
<dbReference type="Pfam" id="PF08439">
    <property type="entry name" value="Peptidase_M3_N"/>
    <property type="match status" value="1"/>
</dbReference>
<dbReference type="GO" id="GO:0046872">
    <property type="term" value="F:metal ion binding"/>
    <property type="evidence" value="ECO:0007669"/>
    <property type="project" value="UniProtKB-UniRule"/>
</dbReference>
<dbReference type="InterPro" id="IPR001567">
    <property type="entry name" value="Pept_M3A_M3B_dom"/>
</dbReference>
<proteinExistence type="inferred from homology"/>
<dbReference type="InterPro" id="IPR034009">
    <property type="entry name" value="M3B_PepF_4"/>
</dbReference>
<dbReference type="EC" id="3.4.24.-" evidence="6"/>
<dbReference type="eggNOG" id="COG1164">
    <property type="taxonomic scope" value="Bacteria"/>
</dbReference>
<evidence type="ECO:0000256" key="1">
    <source>
        <dbReference type="ARBA" id="ARBA00022670"/>
    </source>
</evidence>
<dbReference type="GO" id="GO:0004222">
    <property type="term" value="F:metalloendopeptidase activity"/>
    <property type="evidence" value="ECO:0007669"/>
    <property type="project" value="UniProtKB-UniRule"/>
</dbReference>
<dbReference type="GO" id="GO:0006508">
    <property type="term" value="P:proteolysis"/>
    <property type="evidence" value="ECO:0007669"/>
    <property type="project" value="UniProtKB-KW"/>
</dbReference>
<organism evidence="10 11">
    <name type="scientific">Alkaliphilus oremlandii (strain OhILAs)</name>
    <name type="common">Clostridium oremlandii (strain OhILAs)</name>
    <dbReference type="NCBI Taxonomy" id="350688"/>
    <lineage>
        <taxon>Bacteria</taxon>
        <taxon>Bacillati</taxon>
        <taxon>Bacillota</taxon>
        <taxon>Clostridia</taxon>
        <taxon>Peptostreptococcales</taxon>
        <taxon>Natronincolaceae</taxon>
        <taxon>Alkaliphilus</taxon>
    </lineage>
</organism>
<keyword evidence="11" id="KW-1185">Reference proteome</keyword>